<dbReference type="PANTHER" id="PTHR45389">
    <property type="entry name" value="WD REPEAT-CONTAINING PROTEIN RUP1"/>
    <property type="match status" value="1"/>
</dbReference>
<dbReference type="PROSITE" id="PS50082">
    <property type="entry name" value="WD_REPEATS_2"/>
    <property type="match status" value="1"/>
</dbReference>
<dbReference type="PANTHER" id="PTHR45389:SF1">
    <property type="entry name" value="WD REPEAT-CONTAINING PROTEIN RUP1"/>
    <property type="match status" value="1"/>
</dbReference>
<evidence type="ECO:0000256" key="2">
    <source>
        <dbReference type="SAM" id="MobiDB-lite"/>
    </source>
</evidence>
<dbReference type="SMART" id="SM00320">
    <property type="entry name" value="WD40"/>
    <property type="match status" value="4"/>
</dbReference>
<gene>
    <name evidence="3" type="ORF">CB5_LOCUS4245</name>
</gene>
<protein>
    <submittedName>
        <fullName evidence="3">Uncharacterized protein</fullName>
    </submittedName>
</protein>
<dbReference type="EMBL" id="LR862141">
    <property type="protein sequence ID" value="CAD1821034.1"/>
    <property type="molecule type" value="Genomic_DNA"/>
</dbReference>
<keyword evidence="1" id="KW-0853">WD repeat</keyword>
<dbReference type="SUPFAM" id="SSF50978">
    <property type="entry name" value="WD40 repeat-like"/>
    <property type="match status" value="1"/>
</dbReference>
<proteinExistence type="predicted"/>
<accession>A0A6V7NRN7</accession>
<dbReference type="GO" id="GO:0010224">
    <property type="term" value="P:response to UV-B"/>
    <property type="evidence" value="ECO:0007669"/>
    <property type="project" value="TreeGrafter"/>
</dbReference>
<dbReference type="AlphaFoldDB" id="A0A6V7NRN7"/>
<dbReference type="InterPro" id="IPR015943">
    <property type="entry name" value="WD40/YVTN_repeat-like_dom_sf"/>
</dbReference>
<evidence type="ECO:0000313" key="3">
    <source>
        <dbReference type="EMBL" id="CAD1821034.1"/>
    </source>
</evidence>
<dbReference type="Pfam" id="PF00400">
    <property type="entry name" value="WD40"/>
    <property type="match status" value="2"/>
</dbReference>
<dbReference type="InterPro" id="IPR044616">
    <property type="entry name" value="RUP1/2"/>
</dbReference>
<dbReference type="InterPro" id="IPR001680">
    <property type="entry name" value="WD40_rpt"/>
</dbReference>
<dbReference type="Gene3D" id="2.130.10.10">
    <property type="entry name" value="YVTN repeat-like/Quinoprotein amine dehydrogenase"/>
    <property type="match status" value="1"/>
</dbReference>
<sequence length="257" mass="26340">MNNTSSSSSSSSSHYVEKEEDGGEEEEERAKCEWDFHLAAVVSSSSSSGNLGASDAIGAIDFDPSGRLLATGGIARKIRVYEVEPLLSPSERGGGGGEARATSFKDHAGCCARCVCAPAKLSSVRWRPDGAGRVVGCGDYDGVVAEYDVAEGGGAAVFERDEHAGRRVWSVDYAPDGSLGASGSDDRSAHVWDARSGPGAAALVGVARAGGAVCCVEFDPGGGPWVALGSADRKAYVYDLRAMGRGAAGVMEGTRAP</sequence>
<feature type="region of interest" description="Disordered" evidence="2">
    <location>
        <begin position="1"/>
        <end position="30"/>
    </location>
</feature>
<organism evidence="3">
    <name type="scientific">Ananas comosus var. bracteatus</name>
    <name type="common">red pineapple</name>
    <dbReference type="NCBI Taxonomy" id="296719"/>
    <lineage>
        <taxon>Eukaryota</taxon>
        <taxon>Viridiplantae</taxon>
        <taxon>Streptophyta</taxon>
        <taxon>Embryophyta</taxon>
        <taxon>Tracheophyta</taxon>
        <taxon>Spermatophyta</taxon>
        <taxon>Magnoliopsida</taxon>
        <taxon>Liliopsida</taxon>
        <taxon>Poales</taxon>
        <taxon>Bromeliaceae</taxon>
        <taxon>Bromelioideae</taxon>
        <taxon>Ananas</taxon>
    </lineage>
</organism>
<dbReference type="InterPro" id="IPR036322">
    <property type="entry name" value="WD40_repeat_dom_sf"/>
</dbReference>
<reference evidence="3" key="1">
    <citation type="submission" date="2020-07" db="EMBL/GenBank/DDBJ databases">
        <authorList>
            <person name="Lin J."/>
        </authorList>
    </citation>
    <scope>NUCLEOTIDE SEQUENCE</scope>
</reference>
<feature type="compositionally biased region" description="Acidic residues" evidence="2">
    <location>
        <begin position="18"/>
        <end position="27"/>
    </location>
</feature>
<evidence type="ECO:0000256" key="1">
    <source>
        <dbReference type="PROSITE-ProRule" id="PRU00221"/>
    </source>
</evidence>
<name>A0A6V7NRN7_ANACO</name>
<feature type="repeat" description="WD" evidence="1">
    <location>
        <begin position="168"/>
        <end position="202"/>
    </location>
</feature>
<feature type="compositionally biased region" description="Low complexity" evidence="2">
    <location>
        <begin position="1"/>
        <end position="13"/>
    </location>
</feature>